<feature type="compositionally biased region" description="Low complexity" evidence="10">
    <location>
        <begin position="47"/>
        <end position="56"/>
    </location>
</feature>
<gene>
    <name evidence="12" type="ORF">LWI28_001545</name>
</gene>
<dbReference type="GO" id="GO:0001164">
    <property type="term" value="F:RNA polymerase I core promoter sequence-specific DNA binding"/>
    <property type="evidence" value="ECO:0007669"/>
    <property type="project" value="InterPro"/>
</dbReference>
<evidence type="ECO:0000256" key="4">
    <source>
        <dbReference type="ARBA" id="ARBA00022771"/>
    </source>
</evidence>
<feature type="region of interest" description="Disordered" evidence="10">
    <location>
        <begin position="23"/>
        <end position="57"/>
    </location>
</feature>
<evidence type="ECO:0000313" key="12">
    <source>
        <dbReference type="EMBL" id="KAI9168757.1"/>
    </source>
</evidence>
<keyword evidence="7" id="KW-0238">DNA-binding</keyword>
<dbReference type="AlphaFoldDB" id="A0AAD5IL12"/>
<feature type="region of interest" description="Disordered" evidence="10">
    <location>
        <begin position="227"/>
        <end position="250"/>
    </location>
</feature>
<feature type="region of interest" description="Disordered" evidence="10">
    <location>
        <begin position="652"/>
        <end position="739"/>
    </location>
</feature>
<feature type="region of interest" description="Disordered" evidence="10">
    <location>
        <begin position="319"/>
        <end position="339"/>
    </location>
</feature>
<evidence type="ECO:0000256" key="3">
    <source>
        <dbReference type="ARBA" id="ARBA00022723"/>
    </source>
</evidence>
<evidence type="ECO:0000256" key="5">
    <source>
        <dbReference type="ARBA" id="ARBA00022833"/>
    </source>
</evidence>
<feature type="domain" description="Rrn7/TAF1B N-terminal cyclin" evidence="11">
    <location>
        <begin position="269"/>
        <end position="402"/>
    </location>
</feature>
<evidence type="ECO:0000256" key="9">
    <source>
        <dbReference type="ARBA" id="ARBA00023242"/>
    </source>
</evidence>
<dbReference type="PANTHER" id="PTHR31576:SF2">
    <property type="entry name" value="TATA BOX-BINDING PROTEIN-ASSOCIATED FACTOR RNA POLYMERASE I SUBUNIT B"/>
    <property type="match status" value="1"/>
</dbReference>
<dbReference type="GO" id="GO:0008270">
    <property type="term" value="F:zinc ion binding"/>
    <property type="evidence" value="ECO:0007669"/>
    <property type="project" value="UniProtKB-KW"/>
</dbReference>
<comment type="caution">
    <text evidence="12">The sequence shown here is derived from an EMBL/GenBank/DDBJ whole genome shotgun (WGS) entry which is preliminary data.</text>
</comment>
<keyword evidence="13" id="KW-1185">Reference proteome</keyword>
<evidence type="ECO:0000256" key="7">
    <source>
        <dbReference type="ARBA" id="ARBA00023125"/>
    </source>
</evidence>
<feature type="compositionally biased region" description="Basic and acidic residues" evidence="10">
    <location>
        <begin position="698"/>
        <end position="708"/>
    </location>
</feature>
<feature type="compositionally biased region" description="Basic and acidic residues" evidence="10">
    <location>
        <begin position="541"/>
        <end position="558"/>
    </location>
</feature>
<comment type="similarity">
    <text evidence="2">Belongs to the RRN7/TAF1B family.</text>
</comment>
<comment type="subcellular location">
    <subcellularLocation>
        <location evidence="1">Nucleus</location>
        <location evidence="1">Nucleolus</location>
    </subcellularLocation>
</comment>
<dbReference type="EMBL" id="JAJSOW010000104">
    <property type="protein sequence ID" value="KAI9168757.1"/>
    <property type="molecule type" value="Genomic_DNA"/>
</dbReference>
<evidence type="ECO:0000313" key="13">
    <source>
        <dbReference type="Proteomes" id="UP001064489"/>
    </source>
</evidence>
<dbReference type="InterPro" id="IPR033599">
    <property type="entry name" value="TAF1B/Rrn7"/>
</dbReference>
<feature type="region of interest" description="Disordered" evidence="10">
    <location>
        <begin position="854"/>
        <end position="875"/>
    </location>
</feature>
<evidence type="ECO:0000256" key="2">
    <source>
        <dbReference type="ARBA" id="ARBA00006899"/>
    </source>
</evidence>
<feature type="compositionally biased region" description="Pro residues" evidence="10">
    <location>
        <begin position="37"/>
        <end position="46"/>
    </location>
</feature>
<sequence>MELEFLWHWLQWTLSTSGKRKLSAMQTKRASVIRNPSPKPPTPPHAVAPTSSSSSSRLLPEAVPPFCRIAELVAAPHAHRRGDFGPHFPKKNLEYNPPQISTQGLKKIINHTMDTGKTLELTCNMCGNVGFVDGSDGYYYCKNCGSQAEDIIETGVADEDFMATGAGTGTALYQTSHTRHVNKSQPASQFVPLSQQASFWTPLFQEPTTPKDKYDHRNTYTVKKEDNYIDDGVGPTEPEDFGLGSGRGESQAGYEDYHFEVRMKYVMGVQLMIQLQCEALVEKFKVCPLICGVAGSIWLRFVASTGVLNEGWADEAINESESQKQGETKDFEPRAKYSQEPHTLHGERAVMIWYRLLRQKIPLSSSLAICFLACHVVRESVLPTDIVKWSIEGKLPYFAAIVEIEKRFGQPSTACNISTSFMFRPSKAVPVQKLESWAATIAESIGLHLPPVNFYAIASRYLKDISLPIAKILPHALKIHEWSMPPDLWLSSNKLRLPTRVCVMSILIVAIRILYNINGFGAWEKSLSKLNSSSSTSTKGGRLDPECSSTKREDDDKLSCSSSDTNDDLGAKSTKNSSHLKESELDADELLYHLESRYKDIDDTYEYSKDLPSYLQYCKDVVFAGLEPPHDDHEETRMIEKFWNFYQNEKEHEPAKESGVRYGNASNQKRSRDVGSPNSDSKESKKIRDGGRSGGRLSTDDGSLRGDDCQDQGLNDDDDSFESSQGDPNSEANGEASTETLIDRAIRRLKLDMDENRFCYIPPRIQLKRLDYLHYVRKRDDGILTYVAHADYYILLRACARVAKVDVRTMHVAVLSFERRLAWLENRIDHCLHLSPPSFTCKFCSNVPEHEHDDPMCDASEPEDNDPIGLSNLNI</sequence>
<feature type="compositionally biased region" description="Basic and acidic residues" evidence="10">
    <location>
        <begin position="680"/>
        <end position="691"/>
    </location>
</feature>
<evidence type="ECO:0000256" key="6">
    <source>
        <dbReference type="ARBA" id="ARBA00023015"/>
    </source>
</evidence>
<evidence type="ECO:0000256" key="1">
    <source>
        <dbReference type="ARBA" id="ARBA00004604"/>
    </source>
</evidence>
<evidence type="ECO:0000259" key="11">
    <source>
        <dbReference type="Pfam" id="PF20644"/>
    </source>
</evidence>
<keyword evidence="9" id="KW-0539">Nucleus</keyword>
<feature type="compositionally biased region" description="Polar residues" evidence="10">
    <location>
        <begin position="722"/>
        <end position="739"/>
    </location>
</feature>
<keyword evidence="8" id="KW-0804">Transcription</keyword>
<keyword evidence="6" id="KW-0805">Transcription regulation</keyword>
<keyword evidence="4" id="KW-0863">Zinc-finger</keyword>
<organism evidence="12 13">
    <name type="scientific">Acer negundo</name>
    <name type="common">Box elder</name>
    <dbReference type="NCBI Taxonomy" id="4023"/>
    <lineage>
        <taxon>Eukaryota</taxon>
        <taxon>Viridiplantae</taxon>
        <taxon>Streptophyta</taxon>
        <taxon>Embryophyta</taxon>
        <taxon>Tracheophyta</taxon>
        <taxon>Spermatophyta</taxon>
        <taxon>Magnoliopsida</taxon>
        <taxon>eudicotyledons</taxon>
        <taxon>Gunneridae</taxon>
        <taxon>Pentapetalae</taxon>
        <taxon>rosids</taxon>
        <taxon>malvids</taxon>
        <taxon>Sapindales</taxon>
        <taxon>Sapindaceae</taxon>
        <taxon>Hippocastanoideae</taxon>
        <taxon>Acereae</taxon>
        <taxon>Acer</taxon>
    </lineage>
</organism>
<reference evidence="12" key="1">
    <citation type="journal article" date="2022" name="Plant J.">
        <title>Strategies of tolerance reflected in two North American maple genomes.</title>
        <authorList>
            <person name="McEvoy S.L."/>
            <person name="Sezen U.U."/>
            <person name="Trouern-Trend A."/>
            <person name="McMahon S.M."/>
            <person name="Schaberg P.G."/>
            <person name="Yang J."/>
            <person name="Wegrzyn J.L."/>
            <person name="Swenson N.G."/>
        </authorList>
    </citation>
    <scope>NUCLEOTIDE SEQUENCE</scope>
    <source>
        <strain evidence="12">91603</strain>
    </source>
</reference>
<name>A0AAD5IL12_ACENE</name>
<proteinExistence type="inferred from homology"/>
<dbReference type="InterPro" id="IPR048540">
    <property type="entry name" value="Rrn7_cyclin_N"/>
</dbReference>
<accession>A0AAD5IL12</accession>
<protein>
    <recommendedName>
        <fullName evidence="11">Rrn7/TAF1B N-terminal cyclin domain-containing protein</fullName>
    </recommendedName>
</protein>
<evidence type="ECO:0000256" key="10">
    <source>
        <dbReference type="SAM" id="MobiDB-lite"/>
    </source>
</evidence>
<keyword evidence="5" id="KW-0862">Zinc</keyword>
<dbReference type="Proteomes" id="UP001064489">
    <property type="component" value="Chromosome 7"/>
</dbReference>
<feature type="compositionally biased region" description="Basic and acidic residues" evidence="10">
    <location>
        <begin position="321"/>
        <end position="339"/>
    </location>
</feature>
<feature type="region of interest" description="Disordered" evidence="10">
    <location>
        <begin position="531"/>
        <end position="581"/>
    </location>
</feature>
<dbReference type="GO" id="GO:0042790">
    <property type="term" value="P:nucleolar large rRNA transcription by RNA polymerase I"/>
    <property type="evidence" value="ECO:0007669"/>
    <property type="project" value="TreeGrafter"/>
</dbReference>
<keyword evidence="3" id="KW-0479">Metal-binding</keyword>
<dbReference type="Pfam" id="PF20644">
    <property type="entry name" value="Rrn7_cyclin_N"/>
    <property type="match status" value="1"/>
</dbReference>
<dbReference type="PANTHER" id="PTHR31576">
    <property type="entry name" value="TATA BOX-BINDING PROTEIN-ASSOCIATED FACTOR RNA POLYMERASE I SUBUNIT B"/>
    <property type="match status" value="1"/>
</dbReference>
<dbReference type="GO" id="GO:0070860">
    <property type="term" value="C:RNA polymerase I core factor complex"/>
    <property type="evidence" value="ECO:0007669"/>
    <property type="project" value="InterPro"/>
</dbReference>
<evidence type="ECO:0000256" key="8">
    <source>
        <dbReference type="ARBA" id="ARBA00023163"/>
    </source>
</evidence>
<reference evidence="12" key="2">
    <citation type="submission" date="2023-02" db="EMBL/GenBank/DDBJ databases">
        <authorList>
            <person name="Swenson N.G."/>
            <person name="Wegrzyn J.L."/>
            <person name="Mcevoy S.L."/>
        </authorList>
    </citation>
    <scope>NUCLEOTIDE SEQUENCE</scope>
    <source>
        <strain evidence="12">91603</strain>
        <tissue evidence="12">Leaf</tissue>
    </source>
</reference>